<sequence>MAPNTPSKPAKTRPPGNSTSNQSGQGSGGGGNPPPTSSDASSADMNTDTPRVQWHYDPWTSAIVHEKGCRVCDEYRQHLLRHAHKCEPTVETARQERDNHITSLRTSENLRDLADRNREIAELERELARTMKERDDARYWAEETQRRMEEIERSQPTNPPRRSYSPRPDTRNRRRTNKKTRQNPFASAPPPPTTPYPPTHPTKPAEDNQTPVHLMDKVYGGYSTEDKSDSEEERRKRKRQNKFKVPKKPDERERMGRQTTYRYDHHTPHCSKSNSP</sequence>
<feature type="compositionally biased region" description="Basic and acidic residues" evidence="1">
    <location>
        <begin position="247"/>
        <end position="267"/>
    </location>
</feature>
<evidence type="ECO:0000313" key="3">
    <source>
        <dbReference type="Proteomes" id="UP001498398"/>
    </source>
</evidence>
<evidence type="ECO:0000256" key="1">
    <source>
        <dbReference type="SAM" id="MobiDB-lite"/>
    </source>
</evidence>
<keyword evidence="3" id="KW-1185">Reference proteome</keyword>
<proteinExistence type="predicted"/>
<accession>A0ABR1K5U4</accession>
<feature type="compositionally biased region" description="Basic residues" evidence="1">
    <location>
        <begin position="235"/>
        <end position="246"/>
    </location>
</feature>
<organism evidence="2 3">
    <name type="scientific">Marasmiellus scandens</name>
    <dbReference type="NCBI Taxonomy" id="2682957"/>
    <lineage>
        <taxon>Eukaryota</taxon>
        <taxon>Fungi</taxon>
        <taxon>Dikarya</taxon>
        <taxon>Basidiomycota</taxon>
        <taxon>Agaricomycotina</taxon>
        <taxon>Agaricomycetes</taxon>
        <taxon>Agaricomycetidae</taxon>
        <taxon>Agaricales</taxon>
        <taxon>Marasmiineae</taxon>
        <taxon>Omphalotaceae</taxon>
        <taxon>Marasmiellus</taxon>
    </lineage>
</organism>
<dbReference type="Proteomes" id="UP001498398">
    <property type="component" value="Unassembled WGS sequence"/>
</dbReference>
<protein>
    <submittedName>
        <fullName evidence="2">Uncharacterized protein</fullName>
    </submittedName>
</protein>
<gene>
    <name evidence="2" type="ORF">VKT23_000946</name>
</gene>
<reference evidence="2 3" key="1">
    <citation type="submission" date="2024-01" db="EMBL/GenBank/DDBJ databases">
        <title>A draft genome for the cacao thread blight pathogen Marasmiellus scandens.</title>
        <authorList>
            <person name="Baruah I.K."/>
            <person name="Leung J."/>
            <person name="Bukari Y."/>
            <person name="Amoako-Attah I."/>
            <person name="Meinhardt L.W."/>
            <person name="Bailey B.A."/>
            <person name="Cohen S.P."/>
        </authorList>
    </citation>
    <scope>NUCLEOTIDE SEQUENCE [LARGE SCALE GENOMIC DNA]</scope>
    <source>
        <strain evidence="2 3">GH-19</strain>
    </source>
</reference>
<dbReference type="EMBL" id="JBANRG010000001">
    <property type="protein sequence ID" value="KAK7472839.1"/>
    <property type="molecule type" value="Genomic_DNA"/>
</dbReference>
<feature type="region of interest" description="Disordered" evidence="1">
    <location>
        <begin position="1"/>
        <end position="51"/>
    </location>
</feature>
<feature type="compositionally biased region" description="Pro residues" evidence="1">
    <location>
        <begin position="187"/>
        <end position="201"/>
    </location>
</feature>
<name>A0ABR1K5U4_9AGAR</name>
<evidence type="ECO:0000313" key="2">
    <source>
        <dbReference type="EMBL" id="KAK7472839.1"/>
    </source>
</evidence>
<comment type="caution">
    <text evidence="2">The sequence shown here is derived from an EMBL/GenBank/DDBJ whole genome shotgun (WGS) entry which is preliminary data.</text>
</comment>
<feature type="compositionally biased region" description="Low complexity" evidence="1">
    <location>
        <begin position="15"/>
        <end position="24"/>
    </location>
</feature>
<feature type="region of interest" description="Disordered" evidence="1">
    <location>
        <begin position="146"/>
        <end position="276"/>
    </location>
</feature>
<feature type="compositionally biased region" description="Basic residues" evidence="1">
    <location>
        <begin position="172"/>
        <end position="181"/>
    </location>
</feature>